<keyword evidence="11" id="KW-0186">Copper</keyword>
<keyword evidence="8" id="KW-0479">Metal-binding</keyword>
<keyword evidence="9" id="KW-0677">Repeat</keyword>
<proteinExistence type="inferred from homology"/>
<accession>A0A833XI04</accession>
<reference evidence="17" key="1">
    <citation type="submission" date="2015-10" db="EMBL/GenBank/DDBJ databases">
        <authorList>
            <person name="Martinez-Garcia P.J."/>
            <person name="Crepeau M.W."/>
            <person name="Puiu D."/>
            <person name="Gonzalez-Ibeas D."/>
            <person name="Whalen J."/>
            <person name="Stevens K."/>
            <person name="Paul R."/>
            <person name="Butterfield T."/>
            <person name="Britton M."/>
            <person name="Reagan R."/>
            <person name="Chakraborty S."/>
            <person name="Walawage S.L."/>
            <person name="Vasquez-Gross H.A."/>
            <person name="Cardeno C."/>
            <person name="Famula R."/>
            <person name="Pratt K."/>
            <person name="Kuruganti S."/>
            <person name="Aradhya M.K."/>
            <person name="Leslie C.A."/>
            <person name="Dandekar A.M."/>
            <person name="Salzberg S.L."/>
            <person name="Wegrzyn J.L."/>
            <person name="Langley C.H."/>
            <person name="Neale D.B."/>
        </authorList>
    </citation>
    <scope>NUCLEOTIDE SEQUENCE</scope>
    <source>
        <tissue evidence="17">Leaves</tissue>
    </source>
</reference>
<evidence type="ECO:0000256" key="13">
    <source>
        <dbReference type="ARBA" id="ARBA00023185"/>
    </source>
</evidence>
<evidence type="ECO:0000259" key="16">
    <source>
        <dbReference type="Pfam" id="PF07732"/>
    </source>
</evidence>
<dbReference type="InterPro" id="IPR033138">
    <property type="entry name" value="Cu_oxidase_CS"/>
</dbReference>
<dbReference type="InterPro" id="IPR045087">
    <property type="entry name" value="Cu-oxidase_fam"/>
</dbReference>
<name>A0A833XI04_JUGRE</name>
<evidence type="ECO:0000256" key="2">
    <source>
        <dbReference type="ARBA" id="ARBA00001935"/>
    </source>
</evidence>
<keyword evidence="10" id="KW-0560">Oxidoreductase</keyword>
<evidence type="ECO:0000256" key="3">
    <source>
        <dbReference type="ARBA" id="ARBA00004271"/>
    </source>
</evidence>
<feature type="non-terminal residue" evidence="17">
    <location>
        <position position="1"/>
    </location>
</feature>
<dbReference type="AlphaFoldDB" id="A0A833XI04"/>
<dbReference type="CDD" id="cd13849">
    <property type="entry name" value="CuRO_1_LCC_plant"/>
    <property type="match status" value="1"/>
</dbReference>
<keyword evidence="13" id="KW-0439">Lignin degradation</keyword>
<dbReference type="InterPro" id="IPR008972">
    <property type="entry name" value="Cupredoxin"/>
</dbReference>
<dbReference type="Gene3D" id="2.60.40.420">
    <property type="entry name" value="Cupredoxins - blue copper proteins"/>
    <property type="match status" value="3"/>
</dbReference>
<dbReference type="InterPro" id="IPR034285">
    <property type="entry name" value="CuRO_2_LCC"/>
</dbReference>
<dbReference type="Gramene" id="Jr06_00970_p1">
    <property type="protein sequence ID" value="cds.Jr06_00970_p1"/>
    <property type="gene ID" value="Jr06_00970"/>
</dbReference>
<evidence type="ECO:0000313" key="18">
    <source>
        <dbReference type="Proteomes" id="UP000619265"/>
    </source>
</evidence>
<evidence type="ECO:0000256" key="1">
    <source>
        <dbReference type="ARBA" id="ARBA00000349"/>
    </source>
</evidence>
<dbReference type="Pfam" id="PF07732">
    <property type="entry name" value="Cu-oxidase_3"/>
    <property type="match status" value="1"/>
</dbReference>
<dbReference type="CDD" id="cd13875">
    <property type="entry name" value="CuRO_2_LCC_plant"/>
    <property type="match status" value="1"/>
</dbReference>
<dbReference type="InterPro" id="IPR034289">
    <property type="entry name" value="CuRO_3_LCC"/>
</dbReference>
<evidence type="ECO:0000259" key="14">
    <source>
        <dbReference type="Pfam" id="PF00394"/>
    </source>
</evidence>
<dbReference type="GO" id="GO:0052716">
    <property type="term" value="F:hydroquinone:oxygen oxidoreductase activity"/>
    <property type="evidence" value="ECO:0007669"/>
    <property type="project" value="UniProtKB-EC"/>
</dbReference>
<evidence type="ECO:0000256" key="4">
    <source>
        <dbReference type="ARBA" id="ARBA00010609"/>
    </source>
</evidence>
<dbReference type="FunFam" id="2.60.40.420:FF:000049">
    <property type="entry name" value="Laccase"/>
    <property type="match status" value="1"/>
</dbReference>
<evidence type="ECO:0000256" key="6">
    <source>
        <dbReference type="ARBA" id="ARBA00022523"/>
    </source>
</evidence>
<dbReference type="PROSITE" id="PS00079">
    <property type="entry name" value="MULTICOPPER_OXIDASE1"/>
    <property type="match status" value="1"/>
</dbReference>
<dbReference type="Pfam" id="PF07731">
    <property type="entry name" value="Cu-oxidase_2"/>
    <property type="match status" value="1"/>
</dbReference>
<sequence length="587" mass="65229">HTRNIIILRCLGHHFELENCKMGSILWFLGIIFFLNGMLRCMANTNVHYYNFVLKETKFTRLCSTKSMLTVNGSFPGPTIRVHKGDTVYVNVQNQGEYGVTIHWHGVKQPRNPWSDGPENITQCPIPPNTSFTQQIIFSDEEGTLWWHAHSDWSRATVHGAIIISPAPNTTYPFPKPYAEETIVLGEWYKGDVMAIINDALATGGDPNTSNAFTINGQPGDLYDCSKESTYRLLVNYGKTYLLRIINAVMNEEQFFGIANHSLTVVGTDGAYIKPITTNYIMITPGQTMDVLVTANQALSHYYIVTTPFADTTAPFDNTTATAILQYTGKYIAPSSPSFPTLPSYNDKAAVENFTKLLRSLASKEHPVQVPKTITKSIFITVSVNQLYCPDQSCAGPNGNRLSASLNNISFQTPTTDILQAYYRNLPNVYTNNFPKQPPYYFNFTGDVGNNTIFPSLGTKVLTIDYNDAVEIVFQGTNIGAAENHPMHLHGFSFYVVGIGSGNFNNKTSPKSYNLVDPPEVNTIGVPKNGWLAIRFIANNPGVWFMHCHLERHASWGMNTVLIVKNGGTNATSIRPPPKYMPPCSKS</sequence>
<evidence type="ECO:0000256" key="5">
    <source>
        <dbReference type="ARBA" id="ARBA00012297"/>
    </source>
</evidence>
<evidence type="ECO:0000259" key="15">
    <source>
        <dbReference type="Pfam" id="PF07731"/>
    </source>
</evidence>
<comment type="cofactor">
    <cofactor evidence="2">
        <name>Cu cation</name>
        <dbReference type="ChEBI" id="CHEBI:23378"/>
    </cofactor>
</comment>
<dbReference type="NCBIfam" id="TIGR03389">
    <property type="entry name" value="laccase"/>
    <property type="match status" value="1"/>
</dbReference>
<keyword evidence="6" id="KW-0052">Apoplast</keyword>
<dbReference type="SUPFAM" id="SSF49503">
    <property type="entry name" value="Cupredoxins"/>
    <property type="match status" value="3"/>
</dbReference>
<comment type="similarity">
    <text evidence="4">Belongs to the multicopper oxidase family.</text>
</comment>
<dbReference type="InterPro" id="IPR011706">
    <property type="entry name" value="Cu-oxidase_C"/>
</dbReference>
<comment type="catalytic activity">
    <reaction evidence="1">
        <text>4 hydroquinone + O2 = 4 benzosemiquinone + 2 H2O</text>
        <dbReference type="Rhea" id="RHEA:11276"/>
        <dbReference type="ChEBI" id="CHEBI:15377"/>
        <dbReference type="ChEBI" id="CHEBI:15379"/>
        <dbReference type="ChEBI" id="CHEBI:17594"/>
        <dbReference type="ChEBI" id="CHEBI:17977"/>
        <dbReference type="EC" id="1.10.3.2"/>
    </reaction>
</comment>
<dbReference type="InterPro" id="IPR034288">
    <property type="entry name" value="CuRO_1_LCC"/>
</dbReference>
<dbReference type="InterPro" id="IPR001117">
    <property type="entry name" value="Cu-oxidase_2nd"/>
</dbReference>
<dbReference type="CDD" id="cd13897">
    <property type="entry name" value="CuRO_3_LCC_plant"/>
    <property type="match status" value="1"/>
</dbReference>
<gene>
    <name evidence="17" type="ORF">F2P56_011897</name>
</gene>
<dbReference type="GO" id="GO:0005507">
    <property type="term" value="F:copper ion binding"/>
    <property type="evidence" value="ECO:0007669"/>
    <property type="project" value="InterPro"/>
</dbReference>
<dbReference type="InterPro" id="IPR002355">
    <property type="entry name" value="Cu_oxidase_Cu_BS"/>
</dbReference>
<evidence type="ECO:0000256" key="9">
    <source>
        <dbReference type="ARBA" id="ARBA00022737"/>
    </source>
</evidence>
<protein>
    <recommendedName>
        <fullName evidence="5">laccase</fullName>
        <ecNumber evidence="5">1.10.3.2</ecNumber>
    </recommendedName>
</protein>
<dbReference type="EMBL" id="LIHL02000006">
    <property type="protein sequence ID" value="KAF5467666.1"/>
    <property type="molecule type" value="Genomic_DNA"/>
</dbReference>
<comment type="caution">
    <text evidence="17">The sequence shown here is derived from an EMBL/GenBank/DDBJ whole genome shotgun (WGS) entry which is preliminary data.</text>
</comment>
<dbReference type="InterPro" id="IPR017761">
    <property type="entry name" value="Laccase"/>
</dbReference>
<evidence type="ECO:0000256" key="10">
    <source>
        <dbReference type="ARBA" id="ARBA00023002"/>
    </source>
</evidence>
<evidence type="ECO:0000256" key="12">
    <source>
        <dbReference type="ARBA" id="ARBA00023180"/>
    </source>
</evidence>
<keyword evidence="7" id="KW-0964">Secreted</keyword>
<organism evidence="17 18">
    <name type="scientific">Juglans regia</name>
    <name type="common">English walnut</name>
    <dbReference type="NCBI Taxonomy" id="51240"/>
    <lineage>
        <taxon>Eukaryota</taxon>
        <taxon>Viridiplantae</taxon>
        <taxon>Streptophyta</taxon>
        <taxon>Embryophyta</taxon>
        <taxon>Tracheophyta</taxon>
        <taxon>Spermatophyta</taxon>
        <taxon>Magnoliopsida</taxon>
        <taxon>eudicotyledons</taxon>
        <taxon>Gunneridae</taxon>
        <taxon>Pentapetalae</taxon>
        <taxon>rosids</taxon>
        <taxon>fabids</taxon>
        <taxon>Fagales</taxon>
        <taxon>Juglandaceae</taxon>
        <taxon>Juglans</taxon>
    </lineage>
</organism>
<evidence type="ECO:0000256" key="11">
    <source>
        <dbReference type="ARBA" id="ARBA00023008"/>
    </source>
</evidence>
<evidence type="ECO:0000313" key="17">
    <source>
        <dbReference type="EMBL" id="KAF5467666.1"/>
    </source>
</evidence>
<dbReference type="EC" id="1.10.3.2" evidence="5"/>
<dbReference type="GO" id="GO:0048046">
    <property type="term" value="C:apoplast"/>
    <property type="evidence" value="ECO:0007669"/>
    <property type="project" value="UniProtKB-SubCell"/>
</dbReference>
<comment type="subcellular location">
    <subcellularLocation>
        <location evidence="3">Secreted</location>
        <location evidence="3">Extracellular space</location>
        <location evidence="3">Apoplast</location>
    </subcellularLocation>
</comment>
<feature type="domain" description="Plastocyanin-like" evidence="14">
    <location>
        <begin position="182"/>
        <end position="329"/>
    </location>
</feature>
<feature type="domain" description="Plastocyanin-like" evidence="16">
    <location>
        <begin position="55"/>
        <end position="167"/>
    </location>
</feature>
<dbReference type="PANTHER" id="PTHR11709:SF410">
    <property type="entry name" value="LACCASE"/>
    <property type="match status" value="1"/>
</dbReference>
<dbReference type="GO" id="GO:0046274">
    <property type="term" value="P:lignin catabolic process"/>
    <property type="evidence" value="ECO:0007669"/>
    <property type="project" value="UniProtKB-KW"/>
</dbReference>
<reference evidence="17" key="2">
    <citation type="submission" date="2020-03" db="EMBL/GenBank/DDBJ databases">
        <title>Walnut 2.0.</title>
        <authorList>
            <person name="Marrano A."/>
            <person name="Britton M."/>
            <person name="Zimin A.V."/>
            <person name="Zaini P.A."/>
            <person name="Workman R."/>
            <person name="Puiu D."/>
            <person name="Bianco L."/>
            <person name="Allen B.J."/>
            <person name="Troggio M."/>
            <person name="Leslie C.A."/>
            <person name="Timp W."/>
            <person name="Dendekar A."/>
            <person name="Salzberg S.L."/>
            <person name="Neale D.B."/>
        </authorList>
    </citation>
    <scope>NUCLEOTIDE SEQUENCE</scope>
    <source>
        <tissue evidence="17">Leaves</tissue>
    </source>
</reference>
<dbReference type="Pfam" id="PF00394">
    <property type="entry name" value="Cu-oxidase"/>
    <property type="match status" value="1"/>
</dbReference>
<dbReference type="Proteomes" id="UP000619265">
    <property type="component" value="Unassembled WGS sequence"/>
</dbReference>
<dbReference type="PANTHER" id="PTHR11709">
    <property type="entry name" value="MULTI-COPPER OXIDASE"/>
    <property type="match status" value="1"/>
</dbReference>
<dbReference type="InterPro" id="IPR011707">
    <property type="entry name" value="Cu-oxidase-like_N"/>
</dbReference>
<feature type="domain" description="Plastocyanin-like" evidence="15">
    <location>
        <begin position="434"/>
        <end position="566"/>
    </location>
</feature>
<evidence type="ECO:0000256" key="8">
    <source>
        <dbReference type="ARBA" id="ARBA00022723"/>
    </source>
</evidence>
<dbReference type="PROSITE" id="PS00080">
    <property type="entry name" value="MULTICOPPER_OXIDASE2"/>
    <property type="match status" value="1"/>
</dbReference>
<keyword evidence="12" id="KW-0325">Glycoprotein</keyword>
<evidence type="ECO:0000256" key="7">
    <source>
        <dbReference type="ARBA" id="ARBA00022525"/>
    </source>
</evidence>